<dbReference type="Proteomes" id="UP001634394">
    <property type="component" value="Unassembled WGS sequence"/>
</dbReference>
<organism evidence="2 3">
    <name type="scientific">Sinanodonta woodiana</name>
    <name type="common">Chinese pond mussel</name>
    <name type="synonym">Anodonta woodiana</name>
    <dbReference type="NCBI Taxonomy" id="1069815"/>
    <lineage>
        <taxon>Eukaryota</taxon>
        <taxon>Metazoa</taxon>
        <taxon>Spiralia</taxon>
        <taxon>Lophotrochozoa</taxon>
        <taxon>Mollusca</taxon>
        <taxon>Bivalvia</taxon>
        <taxon>Autobranchia</taxon>
        <taxon>Heteroconchia</taxon>
        <taxon>Palaeoheterodonta</taxon>
        <taxon>Unionida</taxon>
        <taxon>Unionoidea</taxon>
        <taxon>Unionidae</taxon>
        <taxon>Unioninae</taxon>
        <taxon>Sinanodonta</taxon>
    </lineage>
</organism>
<evidence type="ECO:0000313" key="3">
    <source>
        <dbReference type="Proteomes" id="UP001634394"/>
    </source>
</evidence>
<sequence length="62" mass="6594">ITCPKEIPNGVLLKDSNGQQCSAALGSRCGFACNNGFVKPITVNNLHCLLDGWAEDLQTLCT</sequence>
<dbReference type="InterPro" id="IPR035976">
    <property type="entry name" value="Sushi/SCR/CCP_sf"/>
</dbReference>
<dbReference type="AlphaFoldDB" id="A0ABD3XXP1"/>
<evidence type="ECO:0000313" key="2">
    <source>
        <dbReference type="EMBL" id="KAL3890987.1"/>
    </source>
</evidence>
<protein>
    <submittedName>
        <fullName evidence="2">Uncharacterized protein</fullName>
    </submittedName>
</protein>
<proteinExistence type="predicted"/>
<comment type="caution">
    <text evidence="2">The sequence shown here is derived from an EMBL/GenBank/DDBJ whole genome shotgun (WGS) entry which is preliminary data.</text>
</comment>
<evidence type="ECO:0000256" key="1">
    <source>
        <dbReference type="ARBA" id="ARBA00023157"/>
    </source>
</evidence>
<accession>A0ABD3XXP1</accession>
<feature type="non-terminal residue" evidence="2">
    <location>
        <position position="62"/>
    </location>
</feature>
<reference evidence="2 3" key="1">
    <citation type="submission" date="2024-11" db="EMBL/GenBank/DDBJ databases">
        <title>Chromosome-level genome assembly of the freshwater bivalve Anodonta woodiana.</title>
        <authorList>
            <person name="Chen X."/>
        </authorList>
    </citation>
    <scope>NUCLEOTIDE SEQUENCE [LARGE SCALE GENOMIC DNA]</scope>
    <source>
        <strain evidence="2">MN2024</strain>
        <tissue evidence="2">Gills</tissue>
    </source>
</reference>
<keyword evidence="3" id="KW-1185">Reference proteome</keyword>
<dbReference type="SUPFAM" id="SSF57535">
    <property type="entry name" value="Complement control module/SCR domain"/>
    <property type="match status" value="1"/>
</dbReference>
<name>A0ABD3XXP1_SINWO</name>
<feature type="non-terminal residue" evidence="2">
    <location>
        <position position="1"/>
    </location>
</feature>
<keyword evidence="1" id="KW-1015">Disulfide bond</keyword>
<dbReference type="Gene3D" id="2.10.70.10">
    <property type="entry name" value="Complement Module, domain 1"/>
    <property type="match status" value="1"/>
</dbReference>
<gene>
    <name evidence="2" type="ORF">ACJMK2_003253</name>
</gene>
<dbReference type="EMBL" id="JBJQND010000001">
    <property type="protein sequence ID" value="KAL3890987.1"/>
    <property type="molecule type" value="Genomic_DNA"/>
</dbReference>